<dbReference type="EMBL" id="CP009889">
    <property type="protein sequence ID" value="AIY66991.1"/>
    <property type="molecule type" value="Genomic_DNA"/>
</dbReference>
<evidence type="ECO:0000256" key="5">
    <source>
        <dbReference type="ARBA" id="ARBA00023077"/>
    </source>
</evidence>
<keyword evidence="10" id="KW-0732">Signal</keyword>
<comment type="subcellular location">
    <subcellularLocation>
        <location evidence="1 8">Cell outer membrane</location>
        <topology evidence="1 8">Multi-pass membrane protein</topology>
    </subcellularLocation>
</comment>
<evidence type="ECO:0000256" key="9">
    <source>
        <dbReference type="RuleBase" id="RU003357"/>
    </source>
</evidence>
<evidence type="ECO:0000313" key="14">
    <source>
        <dbReference type="Proteomes" id="UP000030341"/>
    </source>
</evidence>
<evidence type="ECO:0000256" key="3">
    <source>
        <dbReference type="ARBA" id="ARBA00022452"/>
    </source>
</evidence>
<dbReference type="InterPro" id="IPR036942">
    <property type="entry name" value="Beta-barrel_TonB_sf"/>
</dbReference>
<dbReference type="InterPro" id="IPR039426">
    <property type="entry name" value="TonB-dep_rcpt-like"/>
</dbReference>
<dbReference type="PROSITE" id="PS52016">
    <property type="entry name" value="TONB_DEPENDENT_REC_3"/>
    <property type="match status" value="1"/>
</dbReference>
<reference evidence="13 14" key="1">
    <citation type="submission" date="2014-11" db="EMBL/GenBank/DDBJ databases">
        <title>Complete Genome Sequence of Pseudoalteromonas sp. Strain OCN003 Isolated from Kaneohe Bay, Oahu, Hawaii.</title>
        <authorList>
            <person name="Beurmann S."/>
            <person name="Videau P."/>
            <person name="Ushijima B."/>
            <person name="Smith A.M."/>
            <person name="Aeby G.S."/>
            <person name="Callahan S.M."/>
            <person name="Belcaid M."/>
        </authorList>
    </citation>
    <scope>NUCLEOTIDE SEQUENCE [LARGE SCALE GENOMIC DNA]</scope>
    <source>
        <strain evidence="13 14">OCN003</strain>
    </source>
</reference>
<keyword evidence="14" id="KW-1185">Reference proteome</keyword>
<dbReference type="HOGENOM" id="CLU_008287_18_3_6"/>
<evidence type="ECO:0000256" key="2">
    <source>
        <dbReference type="ARBA" id="ARBA00022448"/>
    </source>
</evidence>
<keyword evidence="2 8" id="KW-0813">Transport</keyword>
<dbReference type="AlphaFoldDB" id="A0A0A7ELP5"/>
<dbReference type="InterPro" id="IPR037066">
    <property type="entry name" value="Plug_dom_sf"/>
</dbReference>
<evidence type="ECO:0000256" key="8">
    <source>
        <dbReference type="PROSITE-ProRule" id="PRU01360"/>
    </source>
</evidence>
<keyword evidence="4 8" id="KW-0812">Transmembrane</keyword>
<dbReference type="eggNOG" id="COG4772">
    <property type="taxonomic scope" value="Bacteria"/>
</dbReference>
<keyword evidence="6 8" id="KW-0472">Membrane</keyword>
<keyword evidence="5 9" id="KW-0798">TonB box</keyword>
<feature type="domain" description="TonB-dependent receptor plug" evidence="12">
    <location>
        <begin position="50"/>
        <end position="157"/>
    </location>
</feature>
<name>A0A0A7ELP5_9GAMM</name>
<dbReference type="OrthoDB" id="9760620at2"/>
<accession>A0A0A7ELP5</accession>
<keyword evidence="7 8" id="KW-0998">Cell outer membrane</keyword>
<dbReference type="Gene3D" id="2.40.170.20">
    <property type="entry name" value="TonB-dependent receptor, beta-barrel domain"/>
    <property type="match status" value="1"/>
</dbReference>
<dbReference type="SUPFAM" id="SSF56935">
    <property type="entry name" value="Porins"/>
    <property type="match status" value="1"/>
</dbReference>
<keyword evidence="13" id="KW-0675">Receptor</keyword>
<organism evidence="13 14">
    <name type="scientific">Pseudoalteromonas piratica</name>
    <dbReference type="NCBI Taxonomy" id="1348114"/>
    <lineage>
        <taxon>Bacteria</taxon>
        <taxon>Pseudomonadati</taxon>
        <taxon>Pseudomonadota</taxon>
        <taxon>Gammaproteobacteria</taxon>
        <taxon>Alteromonadales</taxon>
        <taxon>Pseudoalteromonadaceae</taxon>
        <taxon>Pseudoalteromonas</taxon>
    </lineage>
</organism>
<dbReference type="STRING" id="1348114.OM33_18075"/>
<evidence type="ECO:0000256" key="7">
    <source>
        <dbReference type="ARBA" id="ARBA00023237"/>
    </source>
</evidence>
<dbReference type="PANTHER" id="PTHR30069">
    <property type="entry name" value="TONB-DEPENDENT OUTER MEMBRANE RECEPTOR"/>
    <property type="match status" value="1"/>
</dbReference>
<evidence type="ECO:0000256" key="1">
    <source>
        <dbReference type="ARBA" id="ARBA00004571"/>
    </source>
</evidence>
<evidence type="ECO:0000313" key="13">
    <source>
        <dbReference type="EMBL" id="AIY66991.1"/>
    </source>
</evidence>
<evidence type="ECO:0000256" key="6">
    <source>
        <dbReference type="ARBA" id="ARBA00023136"/>
    </source>
</evidence>
<dbReference type="KEGG" id="pseo:OM33_18075"/>
<dbReference type="GO" id="GO:0009279">
    <property type="term" value="C:cell outer membrane"/>
    <property type="evidence" value="ECO:0007669"/>
    <property type="project" value="UniProtKB-SubCell"/>
</dbReference>
<dbReference type="InterPro" id="IPR012910">
    <property type="entry name" value="Plug_dom"/>
</dbReference>
<gene>
    <name evidence="13" type="ORF">OM33_18075</name>
</gene>
<dbReference type="Pfam" id="PF07715">
    <property type="entry name" value="Plug"/>
    <property type="match status" value="1"/>
</dbReference>
<evidence type="ECO:0000259" key="11">
    <source>
        <dbReference type="Pfam" id="PF00593"/>
    </source>
</evidence>
<dbReference type="GO" id="GO:0015344">
    <property type="term" value="F:siderophore uptake transmembrane transporter activity"/>
    <property type="evidence" value="ECO:0007669"/>
    <property type="project" value="TreeGrafter"/>
</dbReference>
<feature type="domain" description="TonB-dependent receptor-like beta-barrel" evidence="11">
    <location>
        <begin position="265"/>
        <end position="657"/>
    </location>
</feature>
<dbReference type="Proteomes" id="UP000030341">
    <property type="component" value="Chromosome 2"/>
</dbReference>
<evidence type="ECO:0000259" key="12">
    <source>
        <dbReference type="Pfam" id="PF07715"/>
    </source>
</evidence>
<dbReference type="Gene3D" id="2.170.130.10">
    <property type="entry name" value="TonB-dependent receptor, plug domain"/>
    <property type="match status" value="1"/>
</dbReference>
<sequence length="691" mass="77971">MRKVFTKSVLMSVIALHFNANATTSGNSLSEIETIVTTANRAEQSHLKLIGNTSVIAKDAIESVNAEHLNQLLSLASGVWLSRGNGQESLLSVRSPVLTGAGSCAEFLTLENNISLRAPGFCNVNQLFDSHFEASDNIEVVKGNNSARYGSNAIHGIINLTNTLYDKPTSASLDIGSDDFYRLNGSISQDYHDVSFGAAATITSDGGFQESSGYQQQKLSVGAKHNLGRWQSMHHFTITNLAQDTAGYLQQGEHAYKDKSLLKINAFPDAYRDSISLRYSMNNMLELEDTRWEITPYLRYNQMEFLMHFLPGTPVEENDQKSLGVQIKRLSNINDRLSLKIGSDIDLTKGSLLQYQTAETESNSAFLRAVLPQGKHYDYSVFGQNYAVFSQLDMTLADNQNAFVAVRYDVTQYKYTNHMASGNLKEDGTACGFGGCRYTRPDDQRTTFNDFSFSLGYSYAIDDNLIIFTKADDSFRAPHTAELYRLQNNQQNIDINSVDANQLEIGMRYMNGDLFAEVNIYHLEKQNAIYQDADRHYLNGLETRHRGIELDLNWQIHPLLKARLNTSYAKHTYENNPQNGATIKGNEIDTSPRLMANMHFDWQVSNSVNTQLEIRHLDGYYLDAQNTQQYAGHTVSNLRTYWEINDAISLSLAILNLFDSRYAERADYAFGNHRYFIGEPRNYSAQLRYQF</sequence>
<proteinExistence type="inferred from homology"/>
<evidence type="ECO:0000256" key="4">
    <source>
        <dbReference type="ARBA" id="ARBA00022692"/>
    </source>
</evidence>
<keyword evidence="3 8" id="KW-1134">Transmembrane beta strand</keyword>
<feature type="signal peptide" evidence="10">
    <location>
        <begin position="1"/>
        <end position="22"/>
    </location>
</feature>
<evidence type="ECO:0000256" key="10">
    <source>
        <dbReference type="SAM" id="SignalP"/>
    </source>
</evidence>
<feature type="chain" id="PRO_5002038134" evidence="10">
    <location>
        <begin position="23"/>
        <end position="691"/>
    </location>
</feature>
<comment type="similarity">
    <text evidence="8 9">Belongs to the TonB-dependent receptor family.</text>
</comment>
<dbReference type="Pfam" id="PF00593">
    <property type="entry name" value="TonB_dep_Rec_b-barrel"/>
    <property type="match status" value="1"/>
</dbReference>
<dbReference type="GO" id="GO:0044718">
    <property type="term" value="P:siderophore transmembrane transport"/>
    <property type="evidence" value="ECO:0007669"/>
    <property type="project" value="TreeGrafter"/>
</dbReference>
<dbReference type="InterPro" id="IPR000531">
    <property type="entry name" value="Beta-barrel_TonB"/>
</dbReference>
<dbReference type="PANTHER" id="PTHR30069:SF28">
    <property type="entry name" value="TONB-DEPENDENT RECEPTOR YNCD-RELATED"/>
    <property type="match status" value="1"/>
</dbReference>
<protein>
    <submittedName>
        <fullName evidence="13">TonB-dependent receptor</fullName>
    </submittedName>
</protein>